<dbReference type="PANTHER" id="PTHR47313:SF1">
    <property type="entry name" value="RIBOSOMAL RNA LARGE SUBUNIT METHYLTRANSFERASE K_L"/>
    <property type="match status" value="1"/>
</dbReference>
<sequence length="385" mass="44024">MNNNFKMVAKTMFGFEEILAKEIRNLGCANVTEGIRSVTFEGDTGFMYKANLCLRTAIKIIKPIHTFSVRNEDELYKKIYAMEWSEYLSVDTTFAIDTTVNSENFTHSLYVSQKVKDAIVDKFRDMDGSRPDVDVKTPDVRINIHINTDFCTVSLDSSGRSLHHRGYRTATNIAPINEVLAAGLLLLSGWDGQCDFLDPMCGSGTLLTEAAMIACNIPANINRKGFAFEKWHDFDQELYHKMVEVSLNKAREFHHKIVGYDKAPSAVRKAQDNIENANLSEYISIERKNFFKTEKFTENKLHMVFNPPYGERLSLDMEEFYASIGDTLKQNYPGTEAWFITSNLEALKYVGLRTSKKIKVFNSHLESRLVKYVMYEGSRKAKHQD</sequence>
<dbReference type="SUPFAM" id="SSF53335">
    <property type="entry name" value="S-adenosyl-L-methionine-dependent methyltransferases"/>
    <property type="match status" value="1"/>
</dbReference>
<dbReference type="Pfam" id="PF02926">
    <property type="entry name" value="THUMP"/>
    <property type="match status" value="1"/>
</dbReference>
<dbReference type="GO" id="GO:0003723">
    <property type="term" value="F:RNA binding"/>
    <property type="evidence" value="ECO:0007669"/>
    <property type="project" value="UniProtKB-UniRule"/>
</dbReference>
<dbReference type="CDD" id="cd11715">
    <property type="entry name" value="THUMP_AdoMetMT"/>
    <property type="match status" value="1"/>
</dbReference>
<gene>
    <name evidence="5" type="ORF">SAMN05421636_1069</name>
</gene>
<keyword evidence="3" id="KW-0694">RNA-binding</keyword>
<dbReference type="PROSITE" id="PS51165">
    <property type="entry name" value="THUMP"/>
    <property type="match status" value="1"/>
</dbReference>
<accession>A0A1G7E3X5</accession>
<dbReference type="GO" id="GO:0008990">
    <property type="term" value="F:rRNA (guanine-N2-)-methyltransferase activity"/>
    <property type="evidence" value="ECO:0007669"/>
    <property type="project" value="TreeGrafter"/>
</dbReference>
<dbReference type="STRING" id="641691.SAMN05421636_1069"/>
<dbReference type="PANTHER" id="PTHR47313">
    <property type="entry name" value="RIBOSOMAL RNA LARGE SUBUNIT METHYLTRANSFERASE K/L"/>
    <property type="match status" value="1"/>
</dbReference>
<dbReference type="RefSeq" id="WP_091869834.1">
    <property type="nucleotide sequence ID" value="NZ_FNAO01000006.1"/>
</dbReference>
<dbReference type="Proteomes" id="UP000199109">
    <property type="component" value="Unassembled WGS sequence"/>
</dbReference>
<evidence type="ECO:0000313" key="6">
    <source>
        <dbReference type="Proteomes" id="UP000199109"/>
    </source>
</evidence>
<evidence type="ECO:0000259" key="4">
    <source>
        <dbReference type="PROSITE" id="PS51165"/>
    </source>
</evidence>
<dbReference type="InterPro" id="IPR000241">
    <property type="entry name" value="RlmKL-like_Mtase"/>
</dbReference>
<dbReference type="Gene3D" id="3.30.2130.30">
    <property type="match status" value="1"/>
</dbReference>
<keyword evidence="6" id="KW-1185">Reference proteome</keyword>
<dbReference type="AlphaFoldDB" id="A0A1G7E3X5"/>
<keyword evidence="1 5" id="KW-0489">Methyltransferase</keyword>
<evidence type="ECO:0000256" key="3">
    <source>
        <dbReference type="PROSITE-ProRule" id="PRU00529"/>
    </source>
</evidence>
<dbReference type="Pfam" id="PF01170">
    <property type="entry name" value="UPF0020"/>
    <property type="match status" value="1"/>
</dbReference>
<keyword evidence="2" id="KW-0808">Transferase</keyword>
<dbReference type="Gene3D" id="3.40.50.150">
    <property type="entry name" value="Vaccinia Virus protein VP39"/>
    <property type="match status" value="1"/>
</dbReference>
<dbReference type="GO" id="GO:0070043">
    <property type="term" value="F:rRNA (guanine-N7-)-methyltransferase activity"/>
    <property type="evidence" value="ECO:0007669"/>
    <property type="project" value="TreeGrafter"/>
</dbReference>
<organism evidence="5 6">
    <name type="scientific">Pricia antarctica</name>
    <dbReference type="NCBI Taxonomy" id="641691"/>
    <lineage>
        <taxon>Bacteria</taxon>
        <taxon>Pseudomonadati</taxon>
        <taxon>Bacteroidota</taxon>
        <taxon>Flavobacteriia</taxon>
        <taxon>Flavobacteriales</taxon>
        <taxon>Flavobacteriaceae</taxon>
        <taxon>Pricia</taxon>
    </lineage>
</organism>
<evidence type="ECO:0000313" key="5">
    <source>
        <dbReference type="EMBL" id="SDE58210.1"/>
    </source>
</evidence>
<protein>
    <submittedName>
        <fullName evidence="5">Putative N6-adenine-specific DNA methylase</fullName>
    </submittedName>
</protein>
<dbReference type="InterPro" id="IPR004114">
    <property type="entry name" value="THUMP_dom"/>
</dbReference>
<dbReference type="EMBL" id="FNAO01000006">
    <property type="protein sequence ID" value="SDE58210.1"/>
    <property type="molecule type" value="Genomic_DNA"/>
</dbReference>
<feature type="domain" description="THUMP" evidence="4">
    <location>
        <begin position="46"/>
        <end position="157"/>
    </location>
</feature>
<reference evidence="5 6" key="1">
    <citation type="submission" date="2016-10" db="EMBL/GenBank/DDBJ databases">
        <authorList>
            <person name="de Groot N.N."/>
        </authorList>
    </citation>
    <scope>NUCLEOTIDE SEQUENCE [LARGE SCALE GENOMIC DNA]</scope>
    <source>
        <strain evidence="5 6">DSM 23421</strain>
    </source>
</reference>
<dbReference type="OrthoDB" id="9809404at2"/>
<evidence type="ECO:0000256" key="1">
    <source>
        <dbReference type="ARBA" id="ARBA00022603"/>
    </source>
</evidence>
<dbReference type="SUPFAM" id="SSF143437">
    <property type="entry name" value="THUMP domain-like"/>
    <property type="match status" value="1"/>
</dbReference>
<dbReference type="SMART" id="SM00981">
    <property type="entry name" value="THUMP"/>
    <property type="match status" value="1"/>
</dbReference>
<dbReference type="InterPro" id="IPR054170">
    <property type="entry name" value="RlmL_1st"/>
</dbReference>
<proteinExistence type="predicted"/>
<dbReference type="Pfam" id="PF22020">
    <property type="entry name" value="RlmL_1st"/>
    <property type="match status" value="1"/>
</dbReference>
<evidence type="ECO:0000256" key="2">
    <source>
        <dbReference type="ARBA" id="ARBA00022679"/>
    </source>
</evidence>
<name>A0A1G7E3X5_9FLAO</name>
<dbReference type="InterPro" id="IPR029063">
    <property type="entry name" value="SAM-dependent_MTases_sf"/>
</dbReference>